<dbReference type="EMBL" id="BSXT01000334">
    <property type="protein sequence ID" value="GMF24619.1"/>
    <property type="molecule type" value="Genomic_DNA"/>
</dbReference>
<protein>
    <submittedName>
        <fullName evidence="1">Unnamed protein product</fullName>
    </submittedName>
</protein>
<dbReference type="Proteomes" id="UP001165121">
    <property type="component" value="Unassembled WGS sequence"/>
</dbReference>
<dbReference type="AlphaFoldDB" id="A0A9W6WRU8"/>
<gene>
    <name evidence="1" type="ORF">Pfra01_000417600</name>
</gene>
<name>A0A9W6WRU8_9STRA</name>
<evidence type="ECO:0000313" key="2">
    <source>
        <dbReference type="Proteomes" id="UP001165121"/>
    </source>
</evidence>
<evidence type="ECO:0000313" key="1">
    <source>
        <dbReference type="EMBL" id="GMF24619.1"/>
    </source>
</evidence>
<sequence>MTASQRWTKSIAFELNSLFRSRSLFTTDPASMRCSLVFRVSTPGVNTGLSSIALSRVRARVGTADMLFKSVCSFGLDETGYPPSLKEGATAPSTLGTRECIVVFA</sequence>
<reference evidence="1" key="1">
    <citation type="submission" date="2023-04" db="EMBL/GenBank/DDBJ databases">
        <title>Phytophthora fragariaefolia NBRC 109709.</title>
        <authorList>
            <person name="Ichikawa N."/>
            <person name="Sato H."/>
            <person name="Tonouchi N."/>
        </authorList>
    </citation>
    <scope>NUCLEOTIDE SEQUENCE</scope>
    <source>
        <strain evidence="1">NBRC 109709</strain>
    </source>
</reference>
<keyword evidence="2" id="KW-1185">Reference proteome</keyword>
<dbReference type="OrthoDB" id="130812at2759"/>
<proteinExistence type="predicted"/>
<comment type="caution">
    <text evidence="1">The sequence shown here is derived from an EMBL/GenBank/DDBJ whole genome shotgun (WGS) entry which is preliminary data.</text>
</comment>
<accession>A0A9W6WRU8</accession>
<organism evidence="1 2">
    <name type="scientific">Phytophthora fragariaefolia</name>
    <dbReference type="NCBI Taxonomy" id="1490495"/>
    <lineage>
        <taxon>Eukaryota</taxon>
        <taxon>Sar</taxon>
        <taxon>Stramenopiles</taxon>
        <taxon>Oomycota</taxon>
        <taxon>Peronosporomycetes</taxon>
        <taxon>Peronosporales</taxon>
        <taxon>Peronosporaceae</taxon>
        <taxon>Phytophthora</taxon>
    </lineage>
</organism>